<organism evidence="1 2">
    <name type="scientific">Channa striata</name>
    <name type="common">Snakehead murrel</name>
    <name type="synonym">Ophicephalus striatus</name>
    <dbReference type="NCBI Taxonomy" id="64152"/>
    <lineage>
        <taxon>Eukaryota</taxon>
        <taxon>Metazoa</taxon>
        <taxon>Chordata</taxon>
        <taxon>Craniata</taxon>
        <taxon>Vertebrata</taxon>
        <taxon>Euteleostomi</taxon>
        <taxon>Actinopterygii</taxon>
        <taxon>Neopterygii</taxon>
        <taxon>Teleostei</taxon>
        <taxon>Neoteleostei</taxon>
        <taxon>Acanthomorphata</taxon>
        <taxon>Anabantaria</taxon>
        <taxon>Anabantiformes</taxon>
        <taxon>Channoidei</taxon>
        <taxon>Channidae</taxon>
        <taxon>Channa</taxon>
    </lineage>
</organism>
<dbReference type="EMBL" id="JAUPFM010000004">
    <property type="protein sequence ID" value="KAK2853757.1"/>
    <property type="molecule type" value="Genomic_DNA"/>
</dbReference>
<gene>
    <name evidence="1" type="ORF">Q5P01_006418</name>
</gene>
<evidence type="ECO:0000313" key="1">
    <source>
        <dbReference type="EMBL" id="KAK2853757.1"/>
    </source>
</evidence>
<sequence>MAISRKYHQSLHVGVMSVVCAWISSQWKLWTALCPALRGSHLSADAWSPRQSEGSVASPICSTTEISVEFRNTPRDSQRRTH</sequence>
<evidence type="ECO:0000313" key="2">
    <source>
        <dbReference type="Proteomes" id="UP001187415"/>
    </source>
</evidence>
<keyword evidence="2" id="KW-1185">Reference proteome</keyword>
<dbReference type="AlphaFoldDB" id="A0AA88SWZ4"/>
<reference evidence="1" key="1">
    <citation type="submission" date="2023-07" db="EMBL/GenBank/DDBJ databases">
        <title>Chromosome-level Genome Assembly of Striped Snakehead (Channa striata).</title>
        <authorList>
            <person name="Liu H."/>
        </authorList>
    </citation>
    <scope>NUCLEOTIDE SEQUENCE</scope>
    <source>
        <strain evidence="1">Gz</strain>
        <tissue evidence="1">Muscle</tissue>
    </source>
</reference>
<dbReference type="Proteomes" id="UP001187415">
    <property type="component" value="Unassembled WGS sequence"/>
</dbReference>
<proteinExistence type="predicted"/>
<name>A0AA88SWZ4_CHASR</name>
<protein>
    <submittedName>
        <fullName evidence="1">Uncharacterized protein</fullName>
    </submittedName>
</protein>
<accession>A0AA88SWZ4</accession>
<comment type="caution">
    <text evidence="1">The sequence shown here is derived from an EMBL/GenBank/DDBJ whole genome shotgun (WGS) entry which is preliminary data.</text>
</comment>